<dbReference type="Pfam" id="PF07765">
    <property type="entry name" value="KIP1"/>
    <property type="match status" value="1"/>
</dbReference>
<evidence type="ECO:0000313" key="7">
    <source>
        <dbReference type="Proteomes" id="UP001314170"/>
    </source>
</evidence>
<evidence type="ECO:0000256" key="2">
    <source>
        <dbReference type="ARBA" id="ARBA00038006"/>
    </source>
</evidence>
<feature type="domain" description="NAB" evidence="5">
    <location>
        <begin position="1"/>
        <end position="61"/>
    </location>
</feature>
<keyword evidence="7" id="KW-1185">Reference proteome</keyword>
<dbReference type="AlphaFoldDB" id="A0AAV1RWU8"/>
<dbReference type="EMBL" id="CAWUPB010001159">
    <property type="protein sequence ID" value="CAK7340007.1"/>
    <property type="molecule type" value="Genomic_DNA"/>
</dbReference>
<gene>
    <name evidence="6" type="ORF">DCAF_LOCUS15085</name>
</gene>
<dbReference type="PANTHER" id="PTHR32258:SF14">
    <property type="entry name" value="GB|AAF19561.1"/>
    <property type="match status" value="1"/>
</dbReference>
<dbReference type="InterPro" id="IPR051861">
    <property type="entry name" value="NET_actin-binding_domain"/>
</dbReference>
<feature type="coiled-coil region" evidence="3">
    <location>
        <begin position="257"/>
        <end position="383"/>
    </location>
</feature>
<feature type="compositionally biased region" description="Low complexity" evidence="4">
    <location>
        <begin position="121"/>
        <end position="139"/>
    </location>
</feature>
<protein>
    <recommendedName>
        <fullName evidence="5">NAB domain-containing protein</fullName>
    </recommendedName>
</protein>
<feature type="coiled-coil region" evidence="3">
    <location>
        <begin position="479"/>
        <end position="520"/>
    </location>
</feature>
<feature type="compositionally biased region" description="Low complexity" evidence="4">
    <location>
        <begin position="104"/>
        <end position="114"/>
    </location>
</feature>
<dbReference type="PROSITE" id="PS51774">
    <property type="entry name" value="NAB"/>
    <property type="match status" value="1"/>
</dbReference>
<dbReference type="Proteomes" id="UP001314170">
    <property type="component" value="Unassembled WGS sequence"/>
</dbReference>
<dbReference type="InterPro" id="IPR011684">
    <property type="entry name" value="NAB"/>
</dbReference>
<dbReference type="GO" id="GO:0005774">
    <property type="term" value="C:vacuolar membrane"/>
    <property type="evidence" value="ECO:0007669"/>
    <property type="project" value="TreeGrafter"/>
</dbReference>
<sequence>MKEMEQSVKKMLKLIEEDGASLAKKAEMCKQSRPDLISKIEEFNSMHQSLAECYEYVTAELSKSIPSEFHVQGADNSESGYGKDSPMVTPDQKLGYKTGNRVPSGSSHSASSDLSLKEGSESFSSSSDSESESFNSSGNAYYSFPVNTDRSELHRRIIEMGTELPSMEEKLRMDEKENGDSVLNQEENRNYEELLGRIIGYEEELRLTKLKLQLSEDEVAKLKGELEKSVFFRELSGTLQTQLESAIGDIQMREAAIQVERERVLELQEQIAEGTDEFQGQLKLADEEIAMLNAKLNAESKQVLELQERIECYENDLSDHDHEVKELKDALHNAQESFSVEKAHLQSEIRNLSEKQTVLEVKLREWDSQGKSMEDKLRRCEAEKMEMKHLHDAREIGLQGEISQLKVELIDRGGHVEVLNKNLDSLKFKYDMLMAEKDGMSAKVNTLIAEVNSRDNQIRQMEGHQQRLHAEHVELIAGSESSQKRVDELRLKVLELEKEVDRQRVELSAVAEEKREAIRQLCFSLEHYRSGYKELREAFLGHKRHAVMVS</sequence>
<organism evidence="6 7">
    <name type="scientific">Dovyalis caffra</name>
    <dbReference type="NCBI Taxonomy" id="77055"/>
    <lineage>
        <taxon>Eukaryota</taxon>
        <taxon>Viridiplantae</taxon>
        <taxon>Streptophyta</taxon>
        <taxon>Embryophyta</taxon>
        <taxon>Tracheophyta</taxon>
        <taxon>Spermatophyta</taxon>
        <taxon>Magnoliopsida</taxon>
        <taxon>eudicotyledons</taxon>
        <taxon>Gunneridae</taxon>
        <taxon>Pentapetalae</taxon>
        <taxon>rosids</taxon>
        <taxon>fabids</taxon>
        <taxon>Malpighiales</taxon>
        <taxon>Salicaceae</taxon>
        <taxon>Flacourtieae</taxon>
        <taxon>Dovyalis</taxon>
    </lineage>
</organism>
<comment type="caution">
    <text evidence="6">The sequence shown here is derived from an EMBL/GenBank/DDBJ whole genome shotgun (WGS) entry which is preliminary data.</text>
</comment>
<comment type="similarity">
    <text evidence="2">Belongs to the NET family.</text>
</comment>
<name>A0AAV1RWU8_9ROSI</name>
<feature type="coiled-coil region" evidence="3">
    <location>
        <begin position="184"/>
        <end position="225"/>
    </location>
</feature>
<reference evidence="6 7" key="1">
    <citation type="submission" date="2024-01" db="EMBL/GenBank/DDBJ databases">
        <authorList>
            <person name="Waweru B."/>
        </authorList>
    </citation>
    <scope>NUCLEOTIDE SEQUENCE [LARGE SCALE GENOMIC DNA]</scope>
</reference>
<evidence type="ECO:0000256" key="1">
    <source>
        <dbReference type="ARBA" id="ARBA00023054"/>
    </source>
</evidence>
<evidence type="ECO:0000256" key="3">
    <source>
        <dbReference type="SAM" id="Coils"/>
    </source>
</evidence>
<accession>A0AAV1RWU8</accession>
<dbReference type="PANTHER" id="PTHR32258">
    <property type="entry name" value="PROTEIN NETWORKED 4A"/>
    <property type="match status" value="1"/>
</dbReference>
<evidence type="ECO:0000259" key="5">
    <source>
        <dbReference type="PROSITE" id="PS51774"/>
    </source>
</evidence>
<proteinExistence type="inferred from homology"/>
<evidence type="ECO:0000313" key="6">
    <source>
        <dbReference type="EMBL" id="CAK7340007.1"/>
    </source>
</evidence>
<keyword evidence="1 3" id="KW-0175">Coiled coil</keyword>
<dbReference type="GO" id="GO:0003779">
    <property type="term" value="F:actin binding"/>
    <property type="evidence" value="ECO:0007669"/>
    <property type="project" value="InterPro"/>
</dbReference>
<evidence type="ECO:0000256" key="4">
    <source>
        <dbReference type="SAM" id="MobiDB-lite"/>
    </source>
</evidence>
<feature type="region of interest" description="Disordered" evidence="4">
    <location>
        <begin position="70"/>
        <end position="141"/>
    </location>
</feature>
<dbReference type="Gene3D" id="1.10.287.1490">
    <property type="match status" value="1"/>
</dbReference>